<evidence type="ECO:0000313" key="1">
    <source>
        <dbReference type="EMBL" id="URN94355.1"/>
    </source>
</evidence>
<evidence type="ECO:0000313" key="2">
    <source>
        <dbReference type="Proteomes" id="UP001056756"/>
    </source>
</evidence>
<sequence length="336" mass="36920">MNCTEVGELMQRNLDYDLSESELATLMTHLSDCAQCTVLFEKLTLLSGSLEQLPRVTPSISIVDAILPELERIDNEKRNSLIIAKQRRNRWLTTVGSIATAAAIVVLMVNLNGIPGTSNSTSSDLAMKINAKNDIGPEPAAAQIFTNEEETDMAADSPGKVRTTDEIGQYSSSVAPNINGQSSDPSGGLEEYLEVGSTTIAPAIPNIRKEITTEKPKDSSSSAFVPELTGSLTENVDKLGVLNELATTIQEQTVNDSGASVERYPSKDEKFYLQFEEHTISVYETSSNQIVQQWEVPKQGLFEFIEWDNEGTFFTFQITDETGMITSYAWKLNAQQ</sequence>
<protein>
    <submittedName>
        <fullName evidence="1">Zf-HC2 domain-containing protein</fullName>
    </submittedName>
</protein>
<name>A0A9J6ZDY2_9BACL</name>
<organism evidence="1 2">
    <name type="scientific">Candidatus Pristimantibacillus lignocellulolyticus</name>
    <dbReference type="NCBI Taxonomy" id="2994561"/>
    <lineage>
        <taxon>Bacteria</taxon>
        <taxon>Bacillati</taxon>
        <taxon>Bacillota</taxon>
        <taxon>Bacilli</taxon>
        <taxon>Bacillales</taxon>
        <taxon>Paenibacillaceae</taxon>
        <taxon>Candidatus Pristimantibacillus</taxon>
    </lineage>
</organism>
<dbReference type="AlphaFoldDB" id="A0A9J6ZDY2"/>
<accession>A0A9J6ZDY2</accession>
<proteinExistence type="predicted"/>
<dbReference type="EMBL" id="CP097899">
    <property type="protein sequence ID" value="URN94355.1"/>
    <property type="molecule type" value="Genomic_DNA"/>
</dbReference>
<dbReference type="KEGG" id="plig:NAG76_21445"/>
<dbReference type="Proteomes" id="UP001056756">
    <property type="component" value="Chromosome"/>
</dbReference>
<reference evidence="1" key="1">
    <citation type="submission" date="2022-05" db="EMBL/GenBank/DDBJ databases">
        <title>Novel bacterial taxa in a minimal lignocellulolytic consortium and its capacity to transform plastics disclosed by genome-resolved metagenomics.</title>
        <authorList>
            <person name="Rodriguez C.A.D."/>
            <person name="Diaz-Garcia L."/>
            <person name="Herrera K."/>
            <person name="Tarazona N.A."/>
            <person name="Sproer C."/>
            <person name="Overmann J."/>
            <person name="Jimenez D.J."/>
        </authorList>
    </citation>
    <scope>NUCLEOTIDE SEQUENCE</scope>
    <source>
        <strain evidence="1">MAG5</strain>
    </source>
</reference>
<gene>
    <name evidence="1" type="ORF">NAG76_21445</name>
</gene>